<gene>
    <name evidence="1" type="ORF">IAC52_02330</name>
</gene>
<reference evidence="1" key="1">
    <citation type="submission" date="2020-10" db="EMBL/GenBank/DDBJ databases">
        <authorList>
            <person name="Gilroy R."/>
        </authorList>
    </citation>
    <scope>NUCLEOTIDE SEQUENCE</scope>
    <source>
        <strain evidence="1">ChiGjej1B1-22543</strain>
    </source>
</reference>
<protein>
    <submittedName>
        <fullName evidence="1">Uncharacterized protein</fullName>
    </submittedName>
</protein>
<dbReference type="Proteomes" id="UP000824070">
    <property type="component" value="Unassembled WGS sequence"/>
</dbReference>
<organism evidence="1 2">
    <name type="scientific">Candidatus Alloenteromonas pullicola</name>
    <dbReference type="NCBI Taxonomy" id="2840784"/>
    <lineage>
        <taxon>Bacteria</taxon>
        <taxon>Bacillati</taxon>
        <taxon>Bacillota</taxon>
        <taxon>Bacillota incertae sedis</taxon>
        <taxon>Candidatus Alloenteromonas</taxon>
    </lineage>
</organism>
<evidence type="ECO:0000313" key="1">
    <source>
        <dbReference type="EMBL" id="HIU45115.1"/>
    </source>
</evidence>
<dbReference type="EMBL" id="DVMV01000015">
    <property type="protein sequence ID" value="HIU45115.1"/>
    <property type="molecule type" value="Genomic_DNA"/>
</dbReference>
<comment type="caution">
    <text evidence="1">The sequence shown here is derived from an EMBL/GenBank/DDBJ whole genome shotgun (WGS) entry which is preliminary data.</text>
</comment>
<accession>A0A9D1LNG1</accession>
<proteinExistence type="predicted"/>
<reference evidence="1" key="2">
    <citation type="journal article" date="2021" name="PeerJ">
        <title>Extensive microbial diversity within the chicken gut microbiome revealed by metagenomics and culture.</title>
        <authorList>
            <person name="Gilroy R."/>
            <person name="Ravi A."/>
            <person name="Getino M."/>
            <person name="Pursley I."/>
            <person name="Horton D.L."/>
            <person name="Alikhan N.F."/>
            <person name="Baker D."/>
            <person name="Gharbi K."/>
            <person name="Hall N."/>
            <person name="Watson M."/>
            <person name="Adriaenssens E.M."/>
            <person name="Foster-Nyarko E."/>
            <person name="Jarju S."/>
            <person name="Secka A."/>
            <person name="Antonio M."/>
            <person name="Oren A."/>
            <person name="Chaudhuri R.R."/>
            <person name="La Ragione R."/>
            <person name="Hildebrand F."/>
            <person name="Pallen M.J."/>
        </authorList>
    </citation>
    <scope>NUCLEOTIDE SEQUENCE</scope>
    <source>
        <strain evidence="1">ChiGjej1B1-22543</strain>
    </source>
</reference>
<dbReference type="AlphaFoldDB" id="A0A9D1LNG1"/>
<name>A0A9D1LNG1_9FIRM</name>
<evidence type="ECO:0000313" key="2">
    <source>
        <dbReference type="Proteomes" id="UP000824070"/>
    </source>
</evidence>
<sequence>MESSNSTPLTMLEAGSLAYRFGVVCRLVRDELLPELDPPIYQGFLTIFATTYILLPLARADEDLLSYLPPILVEAYEYRRVEMDGYVYTFPDRPVSDDMLDMGILFVALCWGIEKGDNPFSHLNYLFCSSEQIGSSIKKGYGLFDDGSGYVSAARAAITMCETDRKSALNSIMAKLLAIKQAISRKN</sequence>